<feature type="non-terminal residue" evidence="2">
    <location>
        <position position="183"/>
    </location>
</feature>
<dbReference type="EMBL" id="JAMSHJ010000004">
    <property type="protein sequence ID" value="KAI5423124.1"/>
    <property type="molecule type" value="Genomic_DNA"/>
</dbReference>
<feature type="compositionally biased region" description="Pro residues" evidence="1">
    <location>
        <begin position="120"/>
        <end position="183"/>
    </location>
</feature>
<feature type="non-terminal residue" evidence="2">
    <location>
        <position position="1"/>
    </location>
</feature>
<name>A0A9D4XN87_PEA</name>
<feature type="region of interest" description="Disordered" evidence="1">
    <location>
        <begin position="101"/>
        <end position="183"/>
    </location>
</feature>
<gene>
    <name evidence="2" type="ORF">KIW84_046208</name>
</gene>
<evidence type="ECO:0000256" key="1">
    <source>
        <dbReference type="SAM" id="MobiDB-lite"/>
    </source>
</evidence>
<proteinExistence type="predicted"/>
<evidence type="ECO:0000313" key="3">
    <source>
        <dbReference type="Proteomes" id="UP001058974"/>
    </source>
</evidence>
<accession>A0A9D4XN87</accession>
<dbReference type="Gramene" id="Psat04G0620800-T2">
    <property type="protein sequence ID" value="KAI5423124.1"/>
    <property type="gene ID" value="KIW84_046208"/>
</dbReference>
<protein>
    <submittedName>
        <fullName evidence="2">Uncharacterized protein</fullName>
    </submittedName>
</protein>
<keyword evidence="3" id="KW-1185">Reference proteome</keyword>
<organism evidence="2 3">
    <name type="scientific">Pisum sativum</name>
    <name type="common">Garden pea</name>
    <name type="synonym">Lathyrus oleraceus</name>
    <dbReference type="NCBI Taxonomy" id="3888"/>
    <lineage>
        <taxon>Eukaryota</taxon>
        <taxon>Viridiplantae</taxon>
        <taxon>Streptophyta</taxon>
        <taxon>Embryophyta</taxon>
        <taxon>Tracheophyta</taxon>
        <taxon>Spermatophyta</taxon>
        <taxon>Magnoliopsida</taxon>
        <taxon>eudicotyledons</taxon>
        <taxon>Gunneridae</taxon>
        <taxon>Pentapetalae</taxon>
        <taxon>rosids</taxon>
        <taxon>fabids</taxon>
        <taxon>Fabales</taxon>
        <taxon>Fabaceae</taxon>
        <taxon>Papilionoideae</taxon>
        <taxon>50 kb inversion clade</taxon>
        <taxon>NPAAA clade</taxon>
        <taxon>Hologalegina</taxon>
        <taxon>IRL clade</taxon>
        <taxon>Fabeae</taxon>
        <taxon>Lathyrus</taxon>
    </lineage>
</organism>
<reference evidence="2 3" key="1">
    <citation type="journal article" date="2022" name="Nat. Genet.">
        <title>Improved pea reference genome and pan-genome highlight genomic features and evolutionary characteristics.</title>
        <authorList>
            <person name="Yang T."/>
            <person name="Liu R."/>
            <person name="Luo Y."/>
            <person name="Hu S."/>
            <person name="Wang D."/>
            <person name="Wang C."/>
            <person name="Pandey M.K."/>
            <person name="Ge S."/>
            <person name="Xu Q."/>
            <person name="Li N."/>
            <person name="Li G."/>
            <person name="Huang Y."/>
            <person name="Saxena R.K."/>
            <person name="Ji Y."/>
            <person name="Li M."/>
            <person name="Yan X."/>
            <person name="He Y."/>
            <person name="Liu Y."/>
            <person name="Wang X."/>
            <person name="Xiang C."/>
            <person name="Varshney R.K."/>
            <person name="Ding H."/>
            <person name="Gao S."/>
            <person name="Zong X."/>
        </authorList>
    </citation>
    <scope>NUCLEOTIDE SEQUENCE [LARGE SCALE GENOMIC DNA]</scope>
    <source>
        <strain evidence="2 3">cv. Zhongwan 6</strain>
    </source>
</reference>
<sequence length="183" mass="19710">RYRNSDKKKDLGTSRDTRLSILRLKTLQSLGIDLCPPMSRGCNHLIKDISISCLQLNHMKQFLSRSLAQRLTSPRQSFSRIGTQIPRCLRSLQLYFKIKPPEVTKPQPPASTPNGTTSPGVPPRPMPPASQAPLPPPPPPQGLPPGAPLGNPPRAPPPPMSGSMPPPPPMSANGPRPVPGAMP</sequence>
<dbReference type="Proteomes" id="UP001058974">
    <property type="component" value="Chromosome 4"/>
</dbReference>
<comment type="caution">
    <text evidence="2">The sequence shown here is derived from an EMBL/GenBank/DDBJ whole genome shotgun (WGS) entry which is preliminary data.</text>
</comment>
<dbReference type="AlphaFoldDB" id="A0A9D4XN87"/>
<evidence type="ECO:0000313" key="2">
    <source>
        <dbReference type="EMBL" id="KAI5423124.1"/>
    </source>
</evidence>